<keyword evidence="3" id="KW-1185">Reference proteome</keyword>
<feature type="region of interest" description="Disordered" evidence="1">
    <location>
        <begin position="966"/>
        <end position="985"/>
    </location>
</feature>
<dbReference type="EMBL" id="BRXU01000002">
    <property type="protein sequence ID" value="GLC49596.1"/>
    <property type="molecule type" value="Genomic_DNA"/>
</dbReference>
<proteinExistence type="predicted"/>
<evidence type="ECO:0000313" key="2">
    <source>
        <dbReference type="EMBL" id="GLC49596.1"/>
    </source>
</evidence>
<reference evidence="2 3" key="1">
    <citation type="journal article" date="2023" name="Commun. Biol.">
        <title>Reorganization of the ancestral sex-determining regions during the evolution of trioecy in Pleodorina starrii.</title>
        <authorList>
            <person name="Takahashi K."/>
            <person name="Suzuki S."/>
            <person name="Kawai-Toyooka H."/>
            <person name="Yamamoto K."/>
            <person name="Hamaji T."/>
            <person name="Ootsuki R."/>
            <person name="Yamaguchi H."/>
            <person name="Kawachi M."/>
            <person name="Higashiyama T."/>
            <person name="Nozaki H."/>
        </authorList>
    </citation>
    <scope>NUCLEOTIDE SEQUENCE [LARGE SCALE GENOMIC DNA]</scope>
    <source>
        <strain evidence="2 3">NIES-4479</strain>
    </source>
</reference>
<comment type="caution">
    <text evidence="2">The sequence shown here is derived from an EMBL/GenBank/DDBJ whole genome shotgun (WGS) entry which is preliminary data.</text>
</comment>
<feature type="compositionally biased region" description="Pro residues" evidence="1">
    <location>
        <begin position="324"/>
        <end position="335"/>
    </location>
</feature>
<dbReference type="Proteomes" id="UP001165080">
    <property type="component" value="Unassembled WGS sequence"/>
</dbReference>
<gene>
    <name evidence="2" type="primary">PLEST004834</name>
    <name evidence="2" type="ORF">PLESTB_000262700</name>
</gene>
<feature type="compositionally biased region" description="Low complexity" evidence="1">
    <location>
        <begin position="632"/>
        <end position="644"/>
    </location>
</feature>
<feature type="region of interest" description="Disordered" evidence="1">
    <location>
        <begin position="317"/>
        <end position="670"/>
    </location>
</feature>
<evidence type="ECO:0000256" key="1">
    <source>
        <dbReference type="SAM" id="MobiDB-lite"/>
    </source>
</evidence>
<protein>
    <submittedName>
        <fullName evidence="2">Uncharacterized protein</fullName>
    </submittedName>
</protein>
<accession>A0A9W6BDK5</accession>
<organism evidence="2 3">
    <name type="scientific">Pleodorina starrii</name>
    <dbReference type="NCBI Taxonomy" id="330485"/>
    <lineage>
        <taxon>Eukaryota</taxon>
        <taxon>Viridiplantae</taxon>
        <taxon>Chlorophyta</taxon>
        <taxon>core chlorophytes</taxon>
        <taxon>Chlorophyceae</taxon>
        <taxon>CS clade</taxon>
        <taxon>Chlamydomonadales</taxon>
        <taxon>Volvocaceae</taxon>
        <taxon>Pleodorina</taxon>
    </lineage>
</organism>
<name>A0A9W6BDK5_9CHLO</name>
<sequence>MDVWHVRRILDGFAADGASDQRVAEFRSHIMDGPRGLTAKTKHVIDMTLPLQRLISFKRRHGVFQQHGIRPAAAAATPSAMGVAAAGFKNSEDLHRRSAILLGAIGTDSKVLPESYPLQRLLACAANSADCHIEVLAAALAAISKTAFYQETVSNAELTSPAWRAVLTGGGEEESPTELLSGTVGLCAALRLVAIALARFNVKALYLVEPSEGLVWAYPTFPGQFTVHMPLSSRAGAPPVAVHANGCSTPGFRMEMDVDPLPRGLSQGSSVVLWHENGVLRPVVRRLGRAPDVQHHYEAPSGGNVVDIELRQDKRRRPVTGPFQPGPLPGGPPQAPAGGPRSLLDAQRLPGGPGPLLGGPPQAPADGPRSLLDAQRLPGGPGLLLGGSPQAPVDDTCSLLDAQRLPGGPGPLLGGPPQAPADGPRSLLDAQRLPGGPGPLLGGPPQAPADGPRSMLDAQRLPGGPGPLLGGPPQAPADGPHSMLDAQRLPGGPGPLLGGPPQAPADGPRSLLDAQRLPGGPGPLLGGPPQAPADGPRSMLDAQRLPGGPGPLLGGPPQAPADGPRSMLDAQRLPGGLSRPKPGSTPMAGRVAMTLQVRKRRRHKGVGEECSNESASCSDATPDHGPVKRAKPGSTPTTSPSGETPLRRRPDVPQTHAIPPARPQQQPSRLDVRHTAFSALYPHQHVEAGWALQPPTAPIIPPPPFACEGGAGGPLGDGGVRAAVANTNSRGIGQAGDVCAHMQETAATRAFARWGGGGGGPLGAGGVRATDIPTLPPGEAAFSGLRPSGQTPAPLLGLGAGGGDVLLGGAGVVGSLTAGQSPARRSATTGITQELTPYRAALVRALVPVVEQTICSQLQQQIGPLVQQQIGPLAQQLDRFWAEQLNHGLQLADALWALSRSAAEAASLAQTVLLSRTSTAEAAHAPSAEADRAGVFATRSQKAVRRQRRQRLLVAAFKEAAVDVTPGRDGATAREAPQPARPPVVEQPRLPVELPQPAAGSELVAVGVTVPEERVSAAVHQPGAASVIRYLTVTGRGAGAKGSIAEKQLSFRLAPGWVIPNVLGMGRDGPAHSQWMEWCGEFNQLEKYQSAEDLWREWTEGVLLPRREGRLAPLCILEHPDLRSVWRSGRDMIKEINFRKAVIYALHRRIFGQPRSKEAATAAAQTQYEVMDLAAAWADLQREYQQGGRAPSVSLLSRTIREWKPSDYEEYAQQSGLRLFRC</sequence>
<dbReference type="AlphaFoldDB" id="A0A9W6BDK5"/>
<evidence type="ECO:0000313" key="3">
    <source>
        <dbReference type="Proteomes" id="UP001165080"/>
    </source>
</evidence>